<dbReference type="AlphaFoldDB" id="A0AAE9YWD7"/>
<dbReference type="EMBL" id="CP059735">
    <property type="protein sequence ID" value="WDE01594.1"/>
    <property type="molecule type" value="Genomic_DNA"/>
</dbReference>
<reference evidence="3 4" key="1">
    <citation type="journal article" date="2015" name="Genome Announc.">
        <title>Draft Genome Sequences of Marine Isolates of Thalassomonas viridans and Thalassomonas actiniarum.</title>
        <authorList>
            <person name="Olonade I."/>
            <person name="van Zyl L.J."/>
            <person name="Trindade M."/>
        </authorList>
    </citation>
    <scope>NUCLEOTIDE SEQUENCE [LARGE SCALE GENOMIC DNA]</scope>
    <source>
        <strain evidence="3 4">A5K-106</strain>
    </source>
</reference>
<evidence type="ECO:0000259" key="2">
    <source>
        <dbReference type="Pfam" id="PF07589"/>
    </source>
</evidence>
<evidence type="ECO:0000313" key="4">
    <source>
        <dbReference type="Proteomes" id="UP000032568"/>
    </source>
</evidence>
<dbReference type="Pfam" id="PF07589">
    <property type="entry name" value="PEP-CTERM"/>
    <property type="match status" value="1"/>
</dbReference>
<proteinExistence type="predicted"/>
<evidence type="ECO:0000313" key="3">
    <source>
        <dbReference type="EMBL" id="WDE01594.1"/>
    </source>
</evidence>
<keyword evidence="1" id="KW-0732">Signal</keyword>
<sequence>MKKNFTLFTITLCNLLISSHACAALISLDFDDITGNNVLWQSDRYLASKEILFEANDADLYAYDDPSPGHGGENVATSGLSYIYSGTPGHGNSAITVTFFDQGNLDNFGVTNFLQFDVVDYASENTALWSYRVFDINGDTLFSETGTASGETVQISTNIPLIHGFTFTPSIDTEGLDSLVFENVTAAKNASVPEPVTALLFGLGALGLLTRRKL</sequence>
<feature type="signal peptide" evidence="1">
    <location>
        <begin position="1"/>
        <end position="23"/>
    </location>
</feature>
<keyword evidence="4" id="KW-1185">Reference proteome</keyword>
<gene>
    <name evidence="3" type="ORF">SG35_013810</name>
</gene>
<dbReference type="Proteomes" id="UP000032568">
    <property type="component" value="Chromosome"/>
</dbReference>
<dbReference type="KEGG" id="tact:SG35_013810"/>
<evidence type="ECO:0000256" key="1">
    <source>
        <dbReference type="SAM" id="SignalP"/>
    </source>
</evidence>
<reference evidence="3 4" key="2">
    <citation type="journal article" date="2022" name="Mar. Drugs">
        <title>Bioassay-Guided Fractionation Leads to the Detection of Cholic Acid Generated by the Rare Thalassomonas sp.</title>
        <authorList>
            <person name="Pheiffer F."/>
            <person name="Schneider Y.K."/>
            <person name="Hansen E.H."/>
            <person name="Andersen J.H."/>
            <person name="Isaksson J."/>
            <person name="Busche T."/>
            <person name="R C."/>
            <person name="Kalinowski J."/>
            <person name="Zyl L.V."/>
            <person name="Trindade M."/>
        </authorList>
    </citation>
    <scope>NUCLEOTIDE SEQUENCE [LARGE SCALE GENOMIC DNA]</scope>
    <source>
        <strain evidence="3 4">A5K-106</strain>
    </source>
</reference>
<dbReference type="NCBIfam" id="TIGR02595">
    <property type="entry name" value="PEP_CTERM"/>
    <property type="match status" value="1"/>
</dbReference>
<protein>
    <submittedName>
        <fullName evidence="3">PEP-CTERM sorting domain-containing protein</fullName>
    </submittedName>
</protein>
<feature type="chain" id="PRO_5042093345" evidence="1">
    <location>
        <begin position="24"/>
        <end position="214"/>
    </location>
</feature>
<dbReference type="InterPro" id="IPR013424">
    <property type="entry name" value="Ice-binding_C"/>
</dbReference>
<feature type="domain" description="Ice-binding protein C-terminal" evidence="2">
    <location>
        <begin position="191"/>
        <end position="213"/>
    </location>
</feature>
<name>A0AAE9YWD7_9GAMM</name>
<dbReference type="RefSeq" id="WP_044832782.1">
    <property type="nucleotide sequence ID" value="NZ_CP059735.1"/>
</dbReference>
<accession>A0AAE9YWD7</accession>
<organism evidence="3 4">
    <name type="scientific">Thalassomonas actiniarum</name>
    <dbReference type="NCBI Taxonomy" id="485447"/>
    <lineage>
        <taxon>Bacteria</taxon>
        <taxon>Pseudomonadati</taxon>
        <taxon>Pseudomonadota</taxon>
        <taxon>Gammaproteobacteria</taxon>
        <taxon>Alteromonadales</taxon>
        <taxon>Colwelliaceae</taxon>
        <taxon>Thalassomonas</taxon>
    </lineage>
</organism>